<feature type="domain" description="Methyltransferase type 11" evidence="1">
    <location>
        <begin position="77"/>
        <end position="124"/>
    </location>
</feature>
<dbReference type="InterPro" id="IPR029063">
    <property type="entry name" value="SAM-dependent_MTases_sf"/>
</dbReference>
<dbReference type="Proteomes" id="UP000245702">
    <property type="component" value="Unassembled WGS sequence"/>
</dbReference>
<dbReference type="Pfam" id="PF08241">
    <property type="entry name" value="Methyltransf_11"/>
    <property type="match status" value="1"/>
</dbReference>
<dbReference type="SUPFAM" id="SSF53335">
    <property type="entry name" value="S-adenosyl-L-methionine-dependent methyltransferases"/>
    <property type="match status" value="1"/>
</dbReference>
<comment type="caution">
    <text evidence="2">The sequence shown here is derived from an EMBL/GenBank/DDBJ whole genome shotgun (WGS) entry which is preliminary data.</text>
</comment>
<sequence length="232" mass="26689">MALVGLQNETNRKTWIETKLQEIPDGCLILDAGAGERKFKPYCTHLRYVSQDFGQYNGSGDNKGLQTGSWNQDNLDIVSDIISIPRPDASFDAIMCTEVFEHLPDPLLALKEFSRLIKPQGVLLLTAPFCSLTHFAPFHFVSGFNSYWYEKHLPAYGFHIIELEKNGNYFEFLAQEVRRIDGVANKYTNCKANLLERWIEKQLLKRLDRLSRQDTGSNEMLYFGCHVFARKE</sequence>
<evidence type="ECO:0000313" key="2">
    <source>
        <dbReference type="EMBL" id="CVK19934.1"/>
    </source>
</evidence>
<proteinExistence type="predicted"/>
<dbReference type="InterPro" id="IPR013216">
    <property type="entry name" value="Methyltransf_11"/>
</dbReference>
<evidence type="ECO:0000313" key="3">
    <source>
        <dbReference type="Proteomes" id="UP000245702"/>
    </source>
</evidence>
<dbReference type="CDD" id="cd02440">
    <property type="entry name" value="AdoMet_MTases"/>
    <property type="match status" value="1"/>
</dbReference>
<evidence type="ECO:0000259" key="1">
    <source>
        <dbReference type="Pfam" id="PF08241"/>
    </source>
</evidence>
<keyword evidence="3" id="KW-1185">Reference proteome</keyword>
<dbReference type="RefSeq" id="WP_075757176.1">
    <property type="nucleotide sequence ID" value="NZ_CP146991.1"/>
</dbReference>
<reference evidence="2 3" key="1">
    <citation type="submission" date="2016-01" db="EMBL/GenBank/DDBJ databases">
        <authorList>
            <person name="Brown R."/>
        </authorList>
    </citation>
    <scope>NUCLEOTIDE SEQUENCE [LARGE SCALE GENOMIC DNA]</scope>
    <source>
        <strain evidence="2">Sporomusa sphaeroides DSM 2875</strain>
    </source>
</reference>
<protein>
    <recommendedName>
        <fullName evidence="1">Methyltransferase type 11 domain-containing protein</fullName>
    </recommendedName>
</protein>
<dbReference type="EMBL" id="FCOW01000013">
    <property type="protein sequence ID" value="CVK19934.1"/>
    <property type="molecule type" value="Genomic_DNA"/>
</dbReference>
<accession>A0ABP2C6D7</accession>
<dbReference type="Gene3D" id="3.40.50.150">
    <property type="entry name" value="Vaccinia Virus protein VP39"/>
    <property type="match status" value="1"/>
</dbReference>
<organism evidence="2 3">
    <name type="scientific">Sporomusa sphaeroides DSM 2875</name>
    <dbReference type="NCBI Taxonomy" id="1337886"/>
    <lineage>
        <taxon>Bacteria</taxon>
        <taxon>Bacillati</taxon>
        <taxon>Bacillota</taxon>
        <taxon>Negativicutes</taxon>
        <taxon>Selenomonadales</taxon>
        <taxon>Sporomusaceae</taxon>
        <taxon>Sporomusa</taxon>
    </lineage>
</organism>
<gene>
    <name evidence="2" type="ORF">SSPH_02601</name>
</gene>
<name>A0ABP2C6D7_9FIRM</name>